<keyword evidence="1" id="KW-0732">Signal</keyword>
<proteinExistence type="predicted"/>
<gene>
    <name evidence="2" type="ORF">GZ78_21300</name>
</gene>
<evidence type="ECO:0000313" key="2">
    <source>
        <dbReference type="EMBL" id="KEQ16407.1"/>
    </source>
</evidence>
<dbReference type="EMBL" id="JOKH01000005">
    <property type="protein sequence ID" value="KEQ16407.1"/>
    <property type="molecule type" value="Genomic_DNA"/>
</dbReference>
<feature type="chain" id="PRO_5001760717" evidence="1">
    <location>
        <begin position="32"/>
        <end position="185"/>
    </location>
</feature>
<dbReference type="RefSeq" id="WP_034839905.1">
    <property type="nucleotide sequence ID" value="NZ_JOKH01000005.1"/>
</dbReference>
<reference evidence="2 3" key="1">
    <citation type="submission" date="2014-06" db="EMBL/GenBank/DDBJ databases">
        <title>Whole Genome Sequences of Three Symbiotic Endozoicomonas Bacteria.</title>
        <authorList>
            <person name="Neave M.J."/>
            <person name="Apprill A."/>
            <person name="Voolstra C.R."/>
        </authorList>
    </citation>
    <scope>NUCLEOTIDE SEQUENCE [LARGE SCALE GENOMIC DNA]</scope>
    <source>
        <strain evidence="2 3">DSM 25634</strain>
    </source>
</reference>
<dbReference type="OrthoDB" id="9828821at2"/>
<comment type="caution">
    <text evidence="2">The sequence shown here is derived from an EMBL/GenBank/DDBJ whole genome shotgun (WGS) entry which is preliminary data.</text>
</comment>
<name>A0A081ND84_9GAMM</name>
<accession>A0A081ND84</accession>
<sequence length="185" mass="20271">MNPLQTNGLCRRSSLVAVSSLFISLCPLSHADFADSATTSVEAVFNQGIGLYGTVDLGKCMMRLDTTNENKIPAKTLSTQQQGHIKDVATSLNNSHIIRMTFDDKTSPTYVVRSENLRITPGDESGGNPGWIIREFRFTKGANMEADIQLSAHESWTWDCSDTAINITNELLLTPSIPPTPPEEL</sequence>
<dbReference type="Proteomes" id="UP000028073">
    <property type="component" value="Unassembled WGS sequence"/>
</dbReference>
<keyword evidence="3" id="KW-1185">Reference proteome</keyword>
<evidence type="ECO:0000256" key="1">
    <source>
        <dbReference type="SAM" id="SignalP"/>
    </source>
</evidence>
<dbReference type="AlphaFoldDB" id="A0A081ND84"/>
<organism evidence="2 3">
    <name type="scientific">Endozoicomonas numazuensis</name>
    <dbReference type="NCBI Taxonomy" id="1137799"/>
    <lineage>
        <taxon>Bacteria</taxon>
        <taxon>Pseudomonadati</taxon>
        <taxon>Pseudomonadota</taxon>
        <taxon>Gammaproteobacteria</taxon>
        <taxon>Oceanospirillales</taxon>
        <taxon>Endozoicomonadaceae</taxon>
        <taxon>Endozoicomonas</taxon>
    </lineage>
</organism>
<protein>
    <submittedName>
        <fullName evidence="2">Uncharacterized protein</fullName>
    </submittedName>
</protein>
<feature type="signal peptide" evidence="1">
    <location>
        <begin position="1"/>
        <end position="31"/>
    </location>
</feature>
<evidence type="ECO:0000313" key="3">
    <source>
        <dbReference type="Proteomes" id="UP000028073"/>
    </source>
</evidence>